<comment type="caution">
    <text evidence="5">The sequence shown here is derived from an EMBL/GenBank/DDBJ whole genome shotgun (WGS) entry which is preliminary data.</text>
</comment>
<dbReference type="RefSeq" id="WP_201303788.1">
    <property type="nucleotide sequence ID" value="NZ_AQPF01000023.1"/>
</dbReference>
<evidence type="ECO:0000313" key="5">
    <source>
        <dbReference type="EMBL" id="KAF0804924.1"/>
    </source>
</evidence>
<evidence type="ECO:0000256" key="1">
    <source>
        <dbReference type="ARBA" id="ARBA00004328"/>
    </source>
</evidence>
<dbReference type="Proteomes" id="UP000771797">
    <property type="component" value="Unassembled WGS sequence"/>
</dbReference>
<name>A0ABQ6Y6F8_9GAMM</name>
<protein>
    <submittedName>
        <fullName evidence="5">Major head protein</fullName>
    </submittedName>
</protein>
<keyword evidence="6" id="KW-1185">Reference proteome</keyword>
<proteinExistence type="predicted"/>
<reference evidence="5 6" key="1">
    <citation type="submission" date="2012-09" db="EMBL/GenBank/DDBJ databases">
        <title>Genome Sequence of alkane-degrading Bacterium Alcanivorax sp. 6-D-6.</title>
        <authorList>
            <person name="Lai Q."/>
            <person name="Shao Z."/>
        </authorList>
    </citation>
    <scope>NUCLEOTIDE SEQUENCE [LARGE SCALE GENOMIC DNA]</scope>
    <source>
        <strain evidence="5 6">6-D-6</strain>
    </source>
</reference>
<organism evidence="5 6">
    <name type="scientific">Alcanivorax xiamenensis</name>
    <dbReference type="NCBI Taxonomy" id="1177156"/>
    <lineage>
        <taxon>Bacteria</taxon>
        <taxon>Pseudomonadati</taxon>
        <taxon>Pseudomonadota</taxon>
        <taxon>Gammaproteobacteria</taxon>
        <taxon>Oceanospirillales</taxon>
        <taxon>Alcanivoracaceae</taxon>
        <taxon>Alcanivorax</taxon>
    </lineage>
</organism>
<evidence type="ECO:0000256" key="2">
    <source>
        <dbReference type="SAM" id="Coils"/>
    </source>
</evidence>
<comment type="subcellular location">
    <subcellularLocation>
        <location evidence="1">Virion</location>
    </subcellularLocation>
</comment>
<dbReference type="Pfam" id="PF05065">
    <property type="entry name" value="Phage_capsid"/>
    <property type="match status" value="1"/>
</dbReference>
<evidence type="ECO:0000256" key="3">
    <source>
        <dbReference type="SAM" id="SignalP"/>
    </source>
</evidence>
<gene>
    <name evidence="5" type="ORF">A6D6_02688</name>
</gene>
<dbReference type="NCBIfam" id="TIGR01554">
    <property type="entry name" value="major_cap_HK97"/>
    <property type="match status" value="1"/>
</dbReference>
<dbReference type="Gene3D" id="3.30.2400.10">
    <property type="entry name" value="Major capsid protein gp5"/>
    <property type="match status" value="1"/>
</dbReference>
<dbReference type="Gene3D" id="3.30.2320.10">
    <property type="entry name" value="hypothetical protein PF0899 domain"/>
    <property type="match status" value="1"/>
</dbReference>
<dbReference type="InterPro" id="IPR054612">
    <property type="entry name" value="Phage_capsid-like_C"/>
</dbReference>
<dbReference type="SUPFAM" id="SSF56563">
    <property type="entry name" value="Major capsid protein gp5"/>
    <property type="match status" value="1"/>
</dbReference>
<feature type="domain" description="Phage capsid-like C-terminal" evidence="4">
    <location>
        <begin position="187"/>
        <end position="456"/>
    </location>
</feature>
<dbReference type="EMBL" id="AQPF01000023">
    <property type="protein sequence ID" value="KAF0804924.1"/>
    <property type="molecule type" value="Genomic_DNA"/>
</dbReference>
<dbReference type="InterPro" id="IPR024455">
    <property type="entry name" value="Phage_capsid"/>
</dbReference>
<evidence type="ECO:0000259" key="4">
    <source>
        <dbReference type="Pfam" id="PF05065"/>
    </source>
</evidence>
<accession>A0ABQ6Y6F8</accession>
<evidence type="ECO:0000313" key="6">
    <source>
        <dbReference type="Proteomes" id="UP000771797"/>
    </source>
</evidence>
<feature type="chain" id="PRO_5046850979" evidence="3">
    <location>
        <begin position="20"/>
        <end position="462"/>
    </location>
</feature>
<sequence>MKFKLSPTFLLAIIAMASALPLAMGISVPSVAGAALVVVCAALLVERSPSSYRGAHGQLGKIGAEDLEAQYRDVSANLKKVGDDLKAHAEQAQKDIQTHQKMSEETKAEVDKLLLSQTELTGRLSTLEQLLASGKGGDGGKAAVQSLGAKVIEHEDFASNANKLAMGKGSFSVPVQAAITSAPDSAGDLIEPQRVAGILTPPERRLTIRDLLSWGRTQSNSVEYVRETGFTNNADVVSENPSAGKPESGLNFELDSAKVATIAHWVHASKQVLSDASMLAAHIDGRLRYGLKLKEELQLLKGSGVGLNINGLYTQASDYANPGVVVQDETIIDRLRIAMLQVQLAEYTADGLVLNPIDWATIELTKDTQNRYLLANPTGLAGPVLWGLPVVATQSMDQNDFLTGAFRMGAQAWDREDATVTVSTEDRDNFIKNMVTILAEERLALTVYRPEAFVKGPLTDAS</sequence>
<keyword evidence="2" id="KW-0175">Coiled coil</keyword>
<feature type="signal peptide" evidence="3">
    <location>
        <begin position="1"/>
        <end position="19"/>
    </location>
</feature>
<keyword evidence="3" id="KW-0732">Signal</keyword>
<feature type="coiled-coil region" evidence="2">
    <location>
        <begin position="64"/>
        <end position="109"/>
    </location>
</feature>